<gene>
    <name evidence="2" type="primary">Mo04401</name>
    <name evidence="2" type="ORF">E5Q_04401</name>
</gene>
<evidence type="ECO:0000313" key="3">
    <source>
        <dbReference type="Proteomes" id="UP000009131"/>
    </source>
</evidence>
<protein>
    <submittedName>
        <fullName evidence="2">Uncharacterized protein</fullName>
    </submittedName>
</protein>
<dbReference type="AlphaFoldDB" id="G7E4G2"/>
<feature type="compositionally biased region" description="Polar residues" evidence="1">
    <location>
        <begin position="169"/>
        <end position="178"/>
    </location>
</feature>
<reference evidence="2 3" key="2">
    <citation type="journal article" date="2012" name="Open Biol.">
        <title>Characteristics of nucleosomes and linker DNA regions on the genome of the basidiomycete Mixia osmundae revealed by mono- and dinucleosome mapping.</title>
        <authorList>
            <person name="Nishida H."/>
            <person name="Kondo S."/>
            <person name="Matsumoto T."/>
            <person name="Suzuki Y."/>
            <person name="Yoshikawa H."/>
            <person name="Taylor T.D."/>
            <person name="Sugiyama J."/>
        </authorList>
    </citation>
    <scope>NUCLEOTIDE SEQUENCE [LARGE SCALE GENOMIC DNA]</scope>
    <source>
        <strain evidence="3">CBS 9802 / IAM 14324 / JCM 22182 / KY 12970</strain>
    </source>
</reference>
<evidence type="ECO:0000313" key="2">
    <source>
        <dbReference type="EMBL" id="GAA97722.1"/>
    </source>
</evidence>
<dbReference type="HOGENOM" id="CLU_937160_0_0_1"/>
<dbReference type="EMBL" id="BABT02000134">
    <property type="protein sequence ID" value="GAA97722.1"/>
    <property type="molecule type" value="Genomic_DNA"/>
</dbReference>
<evidence type="ECO:0000256" key="1">
    <source>
        <dbReference type="SAM" id="MobiDB-lite"/>
    </source>
</evidence>
<proteinExistence type="predicted"/>
<organism evidence="2 3">
    <name type="scientific">Mixia osmundae (strain CBS 9802 / IAM 14324 / JCM 22182 / KY 12970)</name>
    <dbReference type="NCBI Taxonomy" id="764103"/>
    <lineage>
        <taxon>Eukaryota</taxon>
        <taxon>Fungi</taxon>
        <taxon>Dikarya</taxon>
        <taxon>Basidiomycota</taxon>
        <taxon>Pucciniomycotina</taxon>
        <taxon>Mixiomycetes</taxon>
        <taxon>Mixiales</taxon>
        <taxon>Mixiaceae</taxon>
        <taxon>Mixia</taxon>
    </lineage>
</organism>
<keyword evidence="3" id="KW-1185">Reference proteome</keyword>
<accession>G7E4G2</accession>
<comment type="caution">
    <text evidence="2">The sequence shown here is derived from an EMBL/GenBank/DDBJ whole genome shotgun (WGS) entry which is preliminary data.</text>
</comment>
<feature type="compositionally biased region" description="Low complexity" evidence="1">
    <location>
        <begin position="157"/>
        <end position="168"/>
    </location>
</feature>
<reference evidence="2 3" key="1">
    <citation type="journal article" date="2011" name="J. Gen. Appl. Microbiol.">
        <title>Draft genome sequencing of the enigmatic basidiomycete Mixia osmundae.</title>
        <authorList>
            <person name="Nishida H."/>
            <person name="Nagatsuka Y."/>
            <person name="Sugiyama J."/>
        </authorList>
    </citation>
    <scope>NUCLEOTIDE SEQUENCE [LARGE SCALE GENOMIC DNA]</scope>
    <source>
        <strain evidence="3">CBS 9802 / IAM 14324 / JCM 22182 / KY 12970</strain>
    </source>
</reference>
<dbReference type="Proteomes" id="UP000009131">
    <property type="component" value="Unassembled WGS sequence"/>
</dbReference>
<sequence length="290" mass="32532">MTTTRMRSCGCPLISSRLIEDVTVELLKLPAFADPPNMSSQSVRARLQRECGYVYHAVKSLQSYHVRDYDITTGTTMNDEAFELACTAIKLRSSHRSHSMIQRTGLTSQWRHRWPHMVALFELQAELFARRTIDHGGADVSDTVSMDESGSDDESSSAESHSSRVLSSTIGSDLPTSNSEPSDSPLPAASPSLSTSPSIELEDKFKLSPVPRCRVQHDLPALHQFGFVMREIGKHDIVRDYLHKERFLQFYSIATRDPYGLARLFLPLVDIQDPMRIIVLLETIALLAEL</sequence>
<dbReference type="InParanoid" id="G7E4G2"/>
<feature type="compositionally biased region" description="Low complexity" evidence="1">
    <location>
        <begin position="179"/>
        <end position="197"/>
    </location>
</feature>
<feature type="region of interest" description="Disordered" evidence="1">
    <location>
        <begin position="138"/>
        <end position="197"/>
    </location>
</feature>
<name>G7E4G2_MIXOS</name>